<dbReference type="RefSeq" id="WP_099439747.1">
    <property type="nucleotide sequence ID" value="NZ_CP024091.1"/>
</dbReference>
<feature type="chain" id="PRO_5013790036" description="Outer membrane insertion C-signal" evidence="1">
    <location>
        <begin position="25"/>
        <end position="155"/>
    </location>
</feature>
<feature type="signal peptide" evidence="1">
    <location>
        <begin position="1"/>
        <end position="24"/>
    </location>
</feature>
<keyword evidence="3" id="KW-1185">Reference proteome</keyword>
<dbReference type="KEGG" id="pgs:CPT03_15890"/>
<evidence type="ECO:0000256" key="1">
    <source>
        <dbReference type="SAM" id="SignalP"/>
    </source>
</evidence>
<dbReference type="Proteomes" id="UP000223749">
    <property type="component" value="Chromosome"/>
</dbReference>
<reference evidence="2 3" key="1">
    <citation type="submission" date="2017-10" db="EMBL/GenBank/DDBJ databases">
        <title>Whole genome of Pedobacter ginsengisoli T01R-27 isolated from tomato rhizosphere.</title>
        <authorList>
            <person name="Weon H.-Y."/>
            <person name="Lee S.A."/>
            <person name="Sang M.K."/>
            <person name="Song J."/>
        </authorList>
    </citation>
    <scope>NUCLEOTIDE SEQUENCE [LARGE SCALE GENOMIC DNA]</scope>
    <source>
        <strain evidence="2 3">T01R-27</strain>
    </source>
</reference>
<gene>
    <name evidence="2" type="ORF">CPT03_15890</name>
</gene>
<proteinExistence type="predicted"/>
<dbReference type="EMBL" id="CP024091">
    <property type="protein sequence ID" value="ATP57835.1"/>
    <property type="molecule type" value="Genomic_DNA"/>
</dbReference>
<dbReference type="OrthoDB" id="978645at2"/>
<name>A0A2D1U892_9SPHI</name>
<evidence type="ECO:0000313" key="3">
    <source>
        <dbReference type="Proteomes" id="UP000223749"/>
    </source>
</evidence>
<keyword evidence="1" id="KW-0732">Signal</keyword>
<protein>
    <recommendedName>
        <fullName evidence="4">Outer membrane insertion C-signal</fullName>
    </recommendedName>
</protein>
<sequence length="155" mass="16847">MKKLIFTLFCCTALLALTSNVANAQSYKTALGMRIDAGDGSTGVGFNVKHFFSRNGAVDANLIFFDGNVVGLGAEFQYQAPIAGARGLDWYLGVGPNFLFGKHSTAVQLRPTAGLDFKIPNAPIDFAFDWRPMFTLNQGTEFTAARFGISLRYAF</sequence>
<evidence type="ECO:0008006" key="4">
    <source>
        <dbReference type="Google" id="ProtNLM"/>
    </source>
</evidence>
<accession>A0A2D1U892</accession>
<dbReference type="AlphaFoldDB" id="A0A2D1U892"/>
<evidence type="ECO:0000313" key="2">
    <source>
        <dbReference type="EMBL" id="ATP57835.1"/>
    </source>
</evidence>
<organism evidence="2 3">
    <name type="scientific">Pedobacter ginsengisoli</name>
    <dbReference type="NCBI Taxonomy" id="363852"/>
    <lineage>
        <taxon>Bacteria</taxon>
        <taxon>Pseudomonadati</taxon>
        <taxon>Bacteroidota</taxon>
        <taxon>Sphingobacteriia</taxon>
        <taxon>Sphingobacteriales</taxon>
        <taxon>Sphingobacteriaceae</taxon>
        <taxon>Pedobacter</taxon>
    </lineage>
</organism>